<reference evidence="2" key="2">
    <citation type="submission" date="2025-08" db="UniProtKB">
        <authorList>
            <consortium name="RefSeq"/>
        </authorList>
    </citation>
    <scope>IDENTIFICATION</scope>
    <source>
        <tissue evidence="2">Leaf</tissue>
    </source>
</reference>
<dbReference type="RefSeq" id="XP_075074557.1">
    <property type="nucleotide sequence ID" value="XM_075218456.1"/>
</dbReference>
<evidence type="ECO:0000313" key="1">
    <source>
        <dbReference type="Proteomes" id="UP000790787"/>
    </source>
</evidence>
<name>A0AC58RPB8_TOBAC</name>
<reference evidence="1" key="1">
    <citation type="journal article" date="2014" name="Nat. Commun.">
        <title>The tobacco genome sequence and its comparison with those of tomato and potato.</title>
        <authorList>
            <person name="Sierro N."/>
            <person name="Battey J.N."/>
            <person name="Ouadi S."/>
            <person name="Bakaher N."/>
            <person name="Bovet L."/>
            <person name="Willig A."/>
            <person name="Goepfert S."/>
            <person name="Peitsch M.C."/>
            <person name="Ivanov N.V."/>
        </authorList>
    </citation>
    <scope>NUCLEOTIDE SEQUENCE [LARGE SCALE GENOMIC DNA]</scope>
</reference>
<protein>
    <submittedName>
        <fullName evidence="2">Uncharacterized protein LOC142162140</fullName>
    </submittedName>
</protein>
<proteinExistence type="predicted"/>
<dbReference type="Proteomes" id="UP000790787">
    <property type="component" value="Chromosome 7"/>
</dbReference>
<accession>A0AC58RPB8</accession>
<sequence length="1127" mass="127016">MVVVDQTNVNNNNTANVENVEPTVNSVLDPSDPLYLHLSDNPGAMLVSVTFSGIGYRSWRRAVLCGLSVKNKTGFISGECKRPDPQSPKFRQWERCDDMVTSWILNLLSKEIVDSGVLDITSYYTQLKKFWEELSTLSAKTQCNCQCICGAKEGMHKAEQDRRLIQFLMGLNEVYTADEKQREMRPSNHMVVESMSLHVNAARNANNSRNNNFRTNYTPNSNFPNTNRSRPFCDYCKRVGHTKYKCFKLHGYPQTSNNNQNPRYNRNKRVVADAHSNLSDEISARTEEFGPKDENQNLNLSKEQYSQLINILQHFNTSSGGECSQNTSHGAGTVNLAAGNMNFEDIITCTSYIDFGKLSCKCFRTWTNTWILDSGASNHLTFNKTTLVDIRILPYPLLVTLPNGYRVKAPSMKRPLEIGKIRDGLYLLCSLCLKNASACSTSVSSFPISCHACDIQELLIQLARVESSRQSLEFTRDKFDPRAMPHVLIGYPFETKGYKVLNLQTRKIHISKDVTFHENVFPFAVSPVTGSSFPILPPFISDLYTTTSQSTTGSPLSPSTPETEHDHPLSDHSPVSHFSPGSPEIQSHSPEALPENPLDSTSQIHDSQLLIMNVCNVSEPSSNEETALNLAWQAAMTQEFEALHANHIWDIMPLTSGKQEIGCRWVQKIKHRVDRTVERFKDMLVVKGYTQQLDVNNAFLHGDLHEEVYMQIPPGLEVSSTSLVCKLNKSLYGLKQASRHWYSRLIEALCSTGYVCSLNDYSLFYKKTEYSTIYTAVYVDDVIITRTDISEIAQVKCFLHDQFKIKDLGKLHYFLGLEVLYTSDGVIISQRRFALDLLKEYDCLSYRSLSSPLDLSENLRAKEGAALPNPTYYKKLVGTLNFLTNTRLDIAFSVQHLGQFMQDPREPHLKVAFHLLRNLKSDPTLGVFLSNDHDCTLKGYCDSNWVSCPDSRRLFDELTIPYPIPVSVFCDSQSALHIACNPVFHERTKHIVVDCYFVRDKLQEKLISLHHIGTGAQLADVLTKALTGVNHSAILTNMNDDNDHGWMEQFVAVSTMDIIPATTPSFPESWNRTRLLQGSVTVPDEDILVYLADAVRLLQVAFTRAGVIRPASGASTSSRSPWPKNKQ</sequence>
<evidence type="ECO:0000313" key="2">
    <source>
        <dbReference type="RefSeq" id="XP_075074557.1"/>
    </source>
</evidence>
<keyword evidence="1" id="KW-1185">Reference proteome</keyword>
<organism evidence="1 2">
    <name type="scientific">Nicotiana tabacum</name>
    <name type="common">Common tobacco</name>
    <dbReference type="NCBI Taxonomy" id="4097"/>
    <lineage>
        <taxon>Eukaryota</taxon>
        <taxon>Viridiplantae</taxon>
        <taxon>Streptophyta</taxon>
        <taxon>Embryophyta</taxon>
        <taxon>Tracheophyta</taxon>
        <taxon>Spermatophyta</taxon>
        <taxon>Magnoliopsida</taxon>
        <taxon>eudicotyledons</taxon>
        <taxon>Gunneridae</taxon>
        <taxon>Pentapetalae</taxon>
        <taxon>asterids</taxon>
        <taxon>lamiids</taxon>
        <taxon>Solanales</taxon>
        <taxon>Solanaceae</taxon>
        <taxon>Nicotianoideae</taxon>
        <taxon>Nicotianeae</taxon>
        <taxon>Nicotiana</taxon>
    </lineage>
</organism>
<gene>
    <name evidence="2" type="primary">LOC142162140</name>
</gene>